<sequence>MSVELSNEVSRELLLLAEQAARKAGALLRGAYASDAGVQSTVGKDIKTEADQAAEQYILDHLRASGYRILSEESGLSSESIPGESLRRPQQIMSASEPIWIIDPLDGTYNFTRGFPACCVSIALWAANQPLLGVVYDFTSEAMYSGIVGLGATCNGVSIFVSDTDELQHAALATGFPSARDFSHSSLVSFVQQVQEFKKIRMIGSAALSHAYVASGILDAYFEEDIWLWDVAAGLALVKAAGGGFSISNIKDSWQLTVMASNLKIPFSL</sequence>
<organism evidence="4 5">
    <name type="scientific">Coraliomargarita algicola</name>
    <dbReference type="NCBI Taxonomy" id="3092156"/>
    <lineage>
        <taxon>Bacteria</taxon>
        <taxon>Pseudomonadati</taxon>
        <taxon>Verrucomicrobiota</taxon>
        <taxon>Opitutia</taxon>
        <taxon>Puniceicoccales</taxon>
        <taxon>Coraliomargaritaceae</taxon>
        <taxon>Coraliomargarita</taxon>
    </lineage>
</organism>
<dbReference type="InterPro" id="IPR020550">
    <property type="entry name" value="Inositol_monophosphatase_CS"/>
</dbReference>
<proteinExistence type="predicted"/>
<keyword evidence="3" id="KW-0460">Magnesium</keyword>
<dbReference type="SUPFAM" id="SSF56655">
    <property type="entry name" value="Carbohydrate phosphatase"/>
    <property type="match status" value="1"/>
</dbReference>
<dbReference type="PANTHER" id="PTHR20854:SF4">
    <property type="entry name" value="INOSITOL-1-MONOPHOSPHATASE-RELATED"/>
    <property type="match status" value="1"/>
</dbReference>
<dbReference type="InterPro" id="IPR000760">
    <property type="entry name" value="Inositol_monophosphatase-like"/>
</dbReference>
<accession>A0ABZ0RHH5</accession>
<dbReference type="RefSeq" id="WP_319831618.1">
    <property type="nucleotide sequence ID" value="NZ_CP138858.1"/>
</dbReference>
<dbReference type="PRINTS" id="PR00377">
    <property type="entry name" value="IMPHPHTASES"/>
</dbReference>
<dbReference type="InterPro" id="IPR020583">
    <property type="entry name" value="Inositol_monoP_metal-BS"/>
</dbReference>
<evidence type="ECO:0000313" key="5">
    <source>
        <dbReference type="Proteomes" id="UP001324993"/>
    </source>
</evidence>
<dbReference type="EMBL" id="CP138858">
    <property type="protein sequence ID" value="WPJ94704.1"/>
    <property type="molecule type" value="Genomic_DNA"/>
</dbReference>
<evidence type="ECO:0000256" key="2">
    <source>
        <dbReference type="ARBA" id="ARBA00022801"/>
    </source>
</evidence>
<dbReference type="PANTHER" id="PTHR20854">
    <property type="entry name" value="INOSITOL MONOPHOSPHATASE"/>
    <property type="match status" value="1"/>
</dbReference>
<reference evidence="4 5" key="1">
    <citation type="submission" date="2023-11" db="EMBL/GenBank/DDBJ databases">
        <title>Coraliomargarita sp. nov., isolated from marine algae.</title>
        <authorList>
            <person name="Lee J.K."/>
            <person name="Baek J.H."/>
            <person name="Kim J.M."/>
            <person name="Choi D.G."/>
            <person name="Jeon C.O."/>
        </authorList>
    </citation>
    <scope>NUCLEOTIDE SEQUENCE [LARGE SCALE GENOMIC DNA]</scope>
    <source>
        <strain evidence="4 5">J2-16</strain>
    </source>
</reference>
<evidence type="ECO:0000313" key="4">
    <source>
        <dbReference type="EMBL" id="WPJ94704.1"/>
    </source>
</evidence>
<keyword evidence="5" id="KW-1185">Reference proteome</keyword>
<dbReference type="Pfam" id="PF00459">
    <property type="entry name" value="Inositol_P"/>
    <property type="match status" value="1"/>
</dbReference>
<evidence type="ECO:0000256" key="3">
    <source>
        <dbReference type="ARBA" id="ARBA00022842"/>
    </source>
</evidence>
<dbReference type="Proteomes" id="UP001324993">
    <property type="component" value="Chromosome"/>
</dbReference>
<keyword evidence="2" id="KW-0378">Hydrolase</keyword>
<evidence type="ECO:0000256" key="1">
    <source>
        <dbReference type="ARBA" id="ARBA00022723"/>
    </source>
</evidence>
<dbReference type="Gene3D" id="3.40.190.80">
    <property type="match status" value="1"/>
</dbReference>
<keyword evidence="1" id="KW-0479">Metal-binding</keyword>
<dbReference type="Gene3D" id="3.30.540.10">
    <property type="entry name" value="Fructose-1,6-Bisphosphatase, subunit A, domain 1"/>
    <property type="match status" value="1"/>
</dbReference>
<dbReference type="PROSITE" id="PS00629">
    <property type="entry name" value="IMP_1"/>
    <property type="match status" value="1"/>
</dbReference>
<protein>
    <submittedName>
        <fullName evidence="4">Inositol monophosphatase family protein</fullName>
    </submittedName>
</protein>
<dbReference type="PROSITE" id="PS00630">
    <property type="entry name" value="IMP_2"/>
    <property type="match status" value="1"/>
</dbReference>
<name>A0ABZ0RHH5_9BACT</name>
<gene>
    <name evidence="4" type="ORF">SH580_14815</name>
</gene>